<dbReference type="AlphaFoldDB" id="A0A955KXE4"/>
<comment type="caution">
    <text evidence="7">The sequence shown here is derived from an EMBL/GenBank/DDBJ whole genome shotgun (WGS) entry which is preliminary data.</text>
</comment>
<dbReference type="InterPro" id="IPR036640">
    <property type="entry name" value="ABC1_TM_sf"/>
</dbReference>
<sequence>MFFWSNKFDKIEDIPNITSLPYYSHQFVLRNLGPFKTSFIVLSAVNATSTILRFLSVYIISELLSKASSINKEMLLWDFLPKYLILVVGAEGLDFFTRKYSEAMPNNYLDHIRLRFYKTILRSKFNKLIGYSKERLNNVISSYLDGVTKFMSDWVWSLIRLLTTSVLISIVLLMLNPAVLLINLAMIMIFLLIALRISRGFSKYAKKQTKVFLNVGSTVDSFTLNLNSIRKNSLGDFFFGTYRNLIDLK</sequence>
<evidence type="ECO:0000256" key="5">
    <source>
        <dbReference type="SAM" id="Phobius"/>
    </source>
</evidence>
<comment type="subcellular location">
    <subcellularLocation>
        <location evidence="1">Cell membrane</location>
        <topology evidence="1">Multi-pass membrane protein</topology>
    </subcellularLocation>
</comment>
<dbReference type="Gene3D" id="1.20.1560.10">
    <property type="entry name" value="ABC transporter type 1, transmembrane domain"/>
    <property type="match status" value="1"/>
</dbReference>
<dbReference type="PROSITE" id="PS50929">
    <property type="entry name" value="ABC_TM1F"/>
    <property type="match status" value="1"/>
</dbReference>
<evidence type="ECO:0000313" key="8">
    <source>
        <dbReference type="Proteomes" id="UP000741282"/>
    </source>
</evidence>
<reference evidence="7" key="1">
    <citation type="submission" date="2020-04" db="EMBL/GenBank/DDBJ databases">
        <authorList>
            <person name="Zhang T."/>
        </authorList>
    </citation>
    <scope>NUCLEOTIDE SEQUENCE</scope>
    <source>
        <strain evidence="7">HKST-UBA17</strain>
    </source>
</reference>
<dbReference type="GO" id="GO:0005524">
    <property type="term" value="F:ATP binding"/>
    <property type="evidence" value="ECO:0007669"/>
    <property type="project" value="UniProtKB-KW"/>
</dbReference>
<dbReference type="GO" id="GO:0140359">
    <property type="term" value="F:ABC-type transporter activity"/>
    <property type="evidence" value="ECO:0007669"/>
    <property type="project" value="InterPro"/>
</dbReference>
<dbReference type="GO" id="GO:0005886">
    <property type="term" value="C:plasma membrane"/>
    <property type="evidence" value="ECO:0007669"/>
    <property type="project" value="UniProtKB-SubCell"/>
</dbReference>
<evidence type="ECO:0000256" key="4">
    <source>
        <dbReference type="ARBA" id="ARBA00023136"/>
    </source>
</evidence>
<evidence type="ECO:0000256" key="1">
    <source>
        <dbReference type="ARBA" id="ARBA00004651"/>
    </source>
</evidence>
<evidence type="ECO:0000313" key="7">
    <source>
        <dbReference type="EMBL" id="MCA9376969.1"/>
    </source>
</evidence>
<dbReference type="EMBL" id="JAGQLN010000012">
    <property type="protein sequence ID" value="MCA9376969.1"/>
    <property type="molecule type" value="Genomic_DNA"/>
</dbReference>
<protein>
    <submittedName>
        <fullName evidence="7">ABC transporter ATP-binding protein</fullName>
    </submittedName>
</protein>
<reference evidence="7" key="2">
    <citation type="journal article" date="2021" name="Microbiome">
        <title>Successional dynamics and alternative stable states in a saline activated sludge microbial community over 9 years.</title>
        <authorList>
            <person name="Wang Y."/>
            <person name="Ye J."/>
            <person name="Ju F."/>
            <person name="Liu L."/>
            <person name="Boyd J.A."/>
            <person name="Deng Y."/>
            <person name="Parks D.H."/>
            <person name="Jiang X."/>
            <person name="Yin X."/>
            <person name="Woodcroft B.J."/>
            <person name="Tyson G.W."/>
            <person name="Hugenholtz P."/>
            <person name="Polz M.F."/>
            <person name="Zhang T."/>
        </authorList>
    </citation>
    <scope>NUCLEOTIDE SEQUENCE</scope>
    <source>
        <strain evidence="7">HKST-UBA17</strain>
    </source>
</reference>
<keyword evidence="2 5" id="KW-0812">Transmembrane</keyword>
<gene>
    <name evidence="7" type="ORF">KC685_03560</name>
</gene>
<evidence type="ECO:0000259" key="6">
    <source>
        <dbReference type="PROSITE" id="PS50929"/>
    </source>
</evidence>
<feature type="domain" description="ABC transmembrane type-1" evidence="6">
    <location>
        <begin position="49"/>
        <end position="249"/>
    </location>
</feature>
<keyword evidence="3 5" id="KW-1133">Transmembrane helix</keyword>
<feature type="transmembrane region" description="Helical" evidence="5">
    <location>
        <begin position="180"/>
        <end position="198"/>
    </location>
</feature>
<dbReference type="Proteomes" id="UP000741282">
    <property type="component" value="Unassembled WGS sequence"/>
</dbReference>
<feature type="transmembrane region" description="Helical" evidence="5">
    <location>
        <begin position="80"/>
        <end position="97"/>
    </location>
</feature>
<evidence type="ECO:0000256" key="3">
    <source>
        <dbReference type="ARBA" id="ARBA00022989"/>
    </source>
</evidence>
<keyword evidence="7" id="KW-0067">ATP-binding</keyword>
<name>A0A955KXE4_9BACT</name>
<dbReference type="SUPFAM" id="SSF90123">
    <property type="entry name" value="ABC transporter transmembrane region"/>
    <property type="match status" value="1"/>
</dbReference>
<keyword evidence="4 5" id="KW-0472">Membrane</keyword>
<organism evidence="7 8">
    <name type="scientific">Candidatus Dojkabacteria bacterium</name>
    <dbReference type="NCBI Taxonomy" id="2099670"/>
    <lineage>
        <taxon>Bacteria</taxon>
        <taxon>Candidatus Dojkabacteria</taxon>
    </lineage>
</organism>
<feature type="transmembrane region" description="Helical" evidence="5">
    <location>
        <begin position="39"/>
        <end position="60"/>
    </location>
</feature>
<keyword evidence="7" id="KW-0547">Nucleotide-binding</keyword>
<evidence type="ECO:0000256" key="2">
    <source>
        <dbReference type="ARBA" id="ARBA00022692"/>
    </source>
</evidence>
<accession>A0A955KXE4</accession>
<feature type="transmembrane region" description="Helical" evidence="5">
    <location>
        <begin position="154"/>
        <end position="174"/>
    </location>
</feature>
<dbReference type="InterPro" id="IPR011527">
    <property type="entry name" value="ABC1_TM_dom"/>
</dbReference>
<proteinExistence type="predicted"/>